<keyword evidence="7 13" id="KW-0862">Zinc</keyword>
<feature type="transmembrane region" description="Helical" evidence="14">
    <location>
        <begin position="133"/>
        <end position="152"/>
    </location>
</feature>
<evidence type="ECO:0000256" key="1">
    <source>
        <dbReference type="ARBA" id="ARBA00004477"/>
    </source>
</evidence>
<feature type="domain" description="CAAX prenyl protease 1 N-terminal" evidence="17">
    <location>
        <begin position="111"/>
        <end position="277"/>
    </location>
</feature>
<evidence type="ECO:0000259" key="17">
    <source>
        <dbReference type="Pfam" id="PF16491"/>
    </source>
</evidence>
<dbReference type="InterPro" id="IPR032456">
    <property type="entry name" value="Peptidase_M48_N"/>
</dbReference>
<evidence type="ECO:0000259" key="16">
    <source>
        <dbReference type="Pfam" id="PF01435"/>
    </source>
</evidence>
<dbReference type="GO" id="GO:0046872">
    <property type="term" value="F:metal ion binding"/>
    <property type="evidence" value="ECO:0007669"/>
    <property type="project" value="UniProtKB-UniRule"/>
</dbReference>
<protein>
    <recommendedName>
        <fullName evidence="14">CAAX prenyl protease</fullName>
        <ecNumber evidence="14">3.4.24.84</ecNumber>
    </recommendedName>
</protein>
<dbReference type="FunFam" id="3.30.2010.10:FF:000002">
    <property type="entry name" value="CAAX prenyl protease"/>
    <property type="match status" value="1"/>
</dbReference>
<keyword evidence="4 13" id="KW-0479">Metal-binding</keyword>
<feature type="transmembrane region" description="Helical" evidence="14">
    <location>
        <begin position="364"/>
        <end position="385"/>
    </location>
</feature>
<evidence type="ECO:0000256" key="5">
    <source>
        <dbReference type="ARBA" id="ARBA00022801"/>
    </source>
</evidence>
<evidence type="ECO:0000256" key="8">
    <source>
        <dbReference type="ARBA" id="ARBA00022989"/>
    </source>
</evidence>
<dbReference type="GO" id="GO:0071586">
    <property type="term" value="P:CAAX-box protein processing"/>
    <property type="evidence" value="ECO:0007669"/>
    <property type="project" value="UniProtKB-UniRule"/>
</dbReference>
<keyword evidence="9 14" id="KW-0482">Metalloprotease</keyword>
<sequence>MIDLNKLTSLPWKPMYAQSSQETEATVTSTYAMALTILFTVFVFSFEHMLDERQALAYKSKEFPALLEQTVGKIDAEKKANPSQKEEKKDEASDDDKKKLDKDKPILPQLKEKFTKAQLYGTDKINFGMISSVYNLIESVGFLIIGFLPYTWDYSVKLGEAHFGYNEQDNEIKISLIFLLLTTILGTITALPFELYSTFQIEKKHGFNKQTLGLFFSDKVKSLILTCIIGGPFVAALLKIIKWGGENFYLYVWAFMFVFSAFMMTIVPVFVMPLFNKYEPLPDSDLKTRIYQLADRLKYPLTKLFVMDGSKRSSHSNAFMFGFGKNKRIVLFDTLMEQVDDDEILAILGHELGHWKLGHTLSQFVITQLYFGASFYGFSLCYGAHAADLYQAFGFDGVSRPIPTIIALLLFFQTIWAPIDKVLSFLVTLNTRRNEFAADRFSVDLGMSKKLQTGLCKISLENLGAMNPDPWYATYHYSHPPLVERLSAMMKLDKKQG</sequence>
<feature type="active site" evidence="12">
    <location>
        <position position="351"/>
    </location>
</feature>
<feature type="binding site" evidence="13">
    <location>
        <position position="435"/>
    </location>
    <ligand>
        <name>Zn(2+)</name>
        <dbReference type="ChEBI" id="CHEBI:29105"/>
        <note>catalytic</note>
    </ligand>
</feature>
<feature type="transmembrane region" description="Helical" evidence="14">
    <location>
        <begin position="405"/>
        <end position="427"/>
    </location>
</feature>
<feature type="transmembrane region" description="Helical" evidence="14">
    <location>
        <begin position="220"/>
        <end position="242"/>
    </location>
</feature>
<dbReference type="InterPro" id="IPR027057">
    <property type="entry name" value="CAXX_Prtase_1"/>
</dbReference>
<evidence type="ECO:0000256" key="9">
    <source>
        <dbReference type="ARBA" id="ARBA00023049"/>
    </source>
</evidence>
<evidence type="ECO:0000256" key="7">
    <source>
        <dbReference type="ARBA" id="ARBA00022833"/>
    </source>
</evidence>
<comment type="function">
    <text evidence="14">Proteolytically removes the C-terminal three residues of farnesylated proteins.</text>
</comment>
<keyword evidence="5 14" id="KW-0378">Hydrolase</keyword>
<dbReference type="EC" id="3.4.24.84" evidence="14"/>
<dbReference type="CDD" id="cd07343">
    <property type="entry name" value="M48A_Zmpste24p_like"/>
    <property type="match status" value="1"/>
</dbReference>
<accession>A0AAD3CJT2</accession>
<dbReference type="Pfam" id="PF01435">
    <property type="entry name" value="Peptidase_M48"/>
    <property type="match status" value="1"/>
</dbReference>
<gene>
    <name evidence="18" type="ORF">CTEN210_03857</name>
</gene>
<feature type="binding site" evidence="13">
    <location>
        <position position="354"/>
    </location>
    <ligand>
        <name>Zn(2+)</name>
        <dbReference type="ChEBI" id="CHEBI:29105"/>
        <note>catalytic</note>
    </ligand>
</feature>
<keyword evidence="3 14" id="KW-0812">Transmembrane</keyword>
<dbReference type="GO" id="GO:0004222">
    <property type="term" value="F:metalloendopeptidase activity"/>
    <property type="evidence" value="ECO:0007669"/>
    <property type="project" value="UniProtKB-UniRule"/>
</dbReference>
<evidence type="ECO:0000256" key="6">
    <source>
        <dbReference type="ARBA" id="ARBA00022824"/>
    </source>
</evidence>
<evidence type="ECO:0000313" key="19">
    <source>
        <dbReference type="Proteomes" id="UP001054902"/>
    </source>
</evidence>
<dbReference type="GO" id="GO:0005789">
    <property type="term" value="C:endoplasmic reticulum membrane"/>
    <property type="evidence" value="ECO:0007669"/>
    <property type="project" value="UniProtKB-SubCell"/>
</dbReference>
<feature type="active site" description="Proton donor" evidence="12">
    <location>
        <position position="439"/>
    </location>
</feature>
<keyword evidence="8 14" id="KW-1133">Transmembrane helix</keyword>
<dbReference type="Pfam" id="PF16491">
    <property type="entry name" value="Peptidase_M48_N"/>
    <property type="match status" value="1"/>
</dbReference>
<evidence type="ECO:0000256" key="2">
    <source>
        <dbReference type="ARBA" id="ARBA00022670"/>
    </source>
</evidence>
<dbReference type="Gene3D" id="3.30.2010.10">
    <property type="entry name" value="Metalloproteases ('zincins'), catalytic domain"/>
    <property type="match status" value="1"/>
</dbReference>
<keyword evidence="6 14" id="KW-0256">Endoplasmic reticulum</keyword>
<evidence type="ECO:0000256" key="12">
    <source>
        <dbReference type="PIRSR" id="PIRSR627057-1"/>
    </source>
</evidence>
<feature type="transmembrane region" description="Helical" evidence="14">
    <location>
        <begin position="31"/>
        <end position="50"/>
    </location>
</feature>
<evidence type="ECO:0000256" key="4">
    <source>
        <dbReference type="ARBA" id="ARBA00022723"/>
    </source>
</evidence>
<evidence type="ECO:0000256" key="3">
    <source>
        <dbReference type="ARBA" id="ARBA00022692"/>
    </source>
</evidence>
<evidence type="ECO:0000256" key="10">
    <source>
        <dbReference type="ARBA" id="ARBA00023136"/>
    </source>
</evidence>
<comment type="similarity">
    <text evidence="14">Belongs to the peptidase M48A family.</text>
</comment>
<evidence type="ECO:0000256" key="13">
    <source>
        <dbReference type="PIRSR" id="PIRSR627057-2"/>
    </source>
</evidence>
<dbReference type="Proteomes" id="UP001054902">
    <property type="component" value="Unassembled WGS sequence"/>
</dbReference>
<keyword evidence="2 14" id="KW-0645">Protease</keyword>
<dbReference type="InterPro" id="IPR001915">
    <property type="entry name" value="Peptidase_M48"/>
</dbReference>
<feature type="region of interest" description="Disordered" evidence="15">
    <location>
        <begin position="77"/>
        <end position="101"/>
    </location>
</feature>
<keyword evidence="10 14" id="KW-0472">Membrane</keyword>
<dbReference type="PANTHER" id="PTHR10120">
    <property type="entry name" value="CAAX PRENYL PROTEASE 1"/>
    <property type="match status" value="1"/>
</dbReference>
<evidence type="ECO:0000256" key="15">
    <source>
        <dbReference type="SAM" id="MobiDB-lite"/>
    </source>
</evidence>
<keyword evidence="19" id="KW-1185">Reference proteome</keyword>
<evidence type="ECO:0000256" key="11">
    <source>
        <dbReference type="ARBA" id="ARBA00044456"/>
    </source>
</evidence>
<reference evidence="18 19" key="1">
    <citation type="journal article" date="2021" name="Sci. Rep.">
        <title>The genome of the diatom Chaetoceros tenuissimus carries an ancient integrated fragment of an extant virus.</title>
        <authorList>
            <person name="Hongo Y."/>
            <person name="Kimura K."/>
            <person name="Takaki Y."/>
            <person name="Yoshida Y."/>
            <person name="Baba S."/>
            <person name="Kobayashi G."/>
            <person name="Nagasaki K."/>
            <person name="Hano T."/>
            <person name="Tomaru Y."/>
        </authorList>
    </citation>
    <scope>NUCLEOTIDE SEQUENCE [LARGE SCALE GENOMIC DNA]</scope>
    <source>
        <strain evidence="18 19">NIES-3715</strain>
    </source>
</reference>
<feature type="binding site" evidence="13">
    <location>
        <position position="350"/>
    </location>
    <ligand>
        <name>Zn(2+)</name>
        <dbReference type="ChEBI" id="CHEBI:29105"/>
        <note>catalytic</note>
    </ligand>
</feature>
<name>A0AAD3CJT2_9STRA</name>
<comment type="subcellular location">
    <subcellularLocation>
        <location evidence="1 14">Endoplasmic reticulum membrane</location>
        <topology evidence="1 14">Multi-pass membrane protein</topology>
    </subcellularLocation>
</comment>
<comment type="catalytic activity">
    <reaction evidence="11 14">
        <text>Hydrolyzes the peptide bond -P2-(S-farnesyl or geranylgeranyl)C-P1'-P2'-P3'-COOH where P1' and P2' are amino acids with aliphatic side chains and P3' is any C-terminal residue.</text>
        <dbReference type="EC" id="3.4.24.84"/>
    </reaction>
</comment>
<organism evidence="18 19">
    <name type="scientific">Chaetoceros tenuissimus</name>
    <dbReference type="NCBI Taxonomy" id="426638"/>
    <lineage>
        <taxon>Eukaryota</taxon>
        <taxon>Sar</taxon>
        <taxon>Stramenopiles</taxon>
        <taxon>Ochrophyta</taxon>
        <taxon>Bacillariophyta</taxon>
        <taxon>Coscinodiscophyceae</taxon>
        <taxon>Chaetocerotophycidae</taxon>
        <taxon>Chaetocerotales</taxon>
        <taxon>Chaetocerotaceae</taxon>
        <taxon>Chaetoceros</taxon>
    </lineage>
</organism>
<feature type="domain" description="Peptidase M48" evidence="16">
    <location>
        <begin position="281"/>
        <end position="490"/>
    </location>
</feature>
<proteinExistence type="inferred from homology"/>
<evidence type="ECO:0000313" key="18">
    <source>
        <dbReference type="EMBL" id="GFH47382.1"/>
    </source>
</evidence>
<feature type="transmembrane region" description="Helical" evidence="14">
    <location>
        <begin position="248"/>
        <end position="271"/>
    </location>
</feature>
<comment type="caution">
    <text evidence="18">The sequence shown here is derived from an EMBL/GenBank/DDBJ whole genome shotgun (WGS) entry which is preliminary data.</text>
</comment>
<evidence type="ECO:0000256" key="14">
    <source>
        <dbReference type="RuleBase" id="RU366005"/>
    </source>
</evidence>
<comment type="cofactor">
    <cofactor evidence="13 14">
        <name>Zn(2+)</name>
        <dbReference type="ChEBI" id="CHEBI:29105"/>
    </cofactor>
    <text evidence="13 14">Binds 1 zinc ion per subunit.</text>
</comment>
<feature type="transmembrane region" description="Helical" evidence="14">
    <location>
        <begin position="172"/>
        <end position="199"/>
    </location>
</feature>
<dbReference type="AlphaFoldDB" id="A0AAD3CJT2"/>
<dbReference type="EMBL" id="BLLK01000023">
    <property type="protein sequence ID" value="GFH47382.1"/>
    <property type="molecule type" value="Genomic_DNA"/>
</dbReference>